<evidence type="ECO:0000313" key="4">
    <source>
        <dbReference type="Proteomes" id="UP001157109"/>
    </source>
</evidence>
<dbReference type="Pfam" id="PF01636">
    <property type="entry name" value="APH"/>
    <property type="match status" value="1"/>
</dbReference>
<keyword evidence="4" id="KW-1185">Reference proteome</keyword>
<feature type="domain" description="Aminoglycoside phosphotransferase" evidence="2">
    <location>
        <begin position="43"/>
        <end position="262"/>
    </location>
</feature>
<organism evidence="3 4">
    <name type="scientific">Arsenicicoccus piscis</name>
    <dbReference type="NCBI Taxonomy" id="673954"/>
    <lineage>
        <taxon>Bacteria</taxon>
        <taxon>Bacillati</taxon>
        <taxon>Actinomycetota</taxon>
        <taxon>Actinomycetes</taxon>
        <taxon>Micrococcales</taxon>
        <taxon>Intrasporangiaceae</taxon>
        <taxon>Arsenicicoccus</taxon>
    </lineage>
</organism>
<proteinExistence type="predicted"/>
<evidence type="ECO:0000256" key="1">
    <source>
        <dbReference type="SAM" id="MobiDB-lite"/>
    </source>
</evidence>
<name>A0ABQ6HKF0_9MICO</name>
<sequence length="399" mass="41993">MEPVSSPSRRPLTLAALASAAVRDLDPVSVSGLHTDEPGVDQALVTDTKGRTWHVVVPRSAAQGAALDLPDTLLPLLDARLPFDVPRPSGYAAVKGVGRAAVHPHREGHQLALESLPAGPGLAATLGRLLAAIHELDPAVYEEAGVPVYDAEGCRRRRLAELDQAAAGGHVPPRLLARWERALDTVTLWRFAPTPTHGPLHGAHVVVAFADDEDSATGEVVAVSGWHHAQVGDPADDFALLCANAPADAFDTVLEAYAAARTDRPDRGLVTRARLAAELELAARLSRARADGDPALVETLSAALADLDERTAGADLMEPQVLTTRPSAPGGEELDELEDEDMAEPTAPTEAAESTERTERTEALAERSAPGPVEVAPKAYQPEATTGDIIDPGSPRAQR</sequence>
<feature type="compositionally biased region" description="Basic and acidic residues" evidence="1">
    <location>
        <begin position="354"/>
        <end position="365"/>
    </location>
</feature>
<gene>
    <name evidence="3" type="ORF">GCM10025862_05030</name>
</gene>
<dbReference type="Proteomes" id="UP001157109">
    <property type="component" value="Unassembled WGS sequence"/>
</dbReference>
<evidence type="ECO:0000259" key="2">
    <source>
        <dbReference type="Pfam" id="PF01636"/>
    </source>
</evidence>
<dbReference type="SUPFAM" id="SSF56112">
    <property type="entry name" value="Protein kinase-like (PK-like)"/>
    <property type="match status" value="1"/>
</dbReference>
<protein>
    <submittedName>
        <fullName evidence="3">Aminoglycoside phosphotransferase</fullName>
    </submittedName>
</protein>
<evidence type="ECO:0000313" key="3">
    <source>
        <dbReference type="EMBL" id="GMA18482.1"/>
    </source>
</evidence>
<dbReference type="InterPro" id="IPR002575">
    <property type="entry name" value="Aminoglycoside_PTrfase"/>
</dbReference>
<dbReference type="InterPro" id="IPR011009">
    <property type="entry name" value="Kinase-like_dom_sf"/>
</dbReference>
<dbReference type="Gene3D" id="3.90.1200.10">
    <property type="match status" value="1"/>
</dbReference>
<reference evidence="4" key="1">
    <citation type="journal article" date="2019" name="Int. J. Syst. Evol. Microbiol.">
        <title>The Global Catalogue of Microorganisms (GCM) 10K type strain sequencing project: providing services to taxonomists for standard genome sequencing and annotation.</title>
        <authorList>
            <consortium name="The Broad Institute Genomics Platform"/>
            <consortium name="The Broad Institute Genome Sequencing Center for Infectious Disease"/>
            <person name="Wu L."/>
            <person name="Ma J."/>
        </authorList>
    </citation>
    <scope>NUCLEOTIDE SEQUENCE [LARGE SCALE GENOMIC DNA]</scope>
    <source>
        <strain evidence="4">NBRC 105830</strain>
    </source>
</reference>
<dbReference type="EMBL" id="BSUJ01000001">
    <property type="protein sequence ID" value="GMA18482.1"/>
    <property type="molecule type" value="Genomic_DNA"/>
</dbReference>
<feature type="compositionally biased region" description="Acidic residues" evidence="1">
    <location>
        <begin position="332"/>
        <end position="343"/>
    </location>
</feature>
<feature type="region of interest" description="Disordered" evidence="1">
    <location>
        <begin position="311"/>
        <end position="399"/>
    </location>
</feature>
<accession>A0ABQ6HKF0</accession>
<comment type="caution">
    <text evidence="3">The sequence shown here is derived from an EMBL/GenBank/DDBJ whole genome shotgun (WGS) entry which is preliminary data.</text>
</comment>